<evidence type="ECO:0000256" key="5">
    <source>
        <dbReference type="SAM" id="MobiDB-lite"/>
    </source>
</evidence>
<evidence type="ECO:0000256" key="6">
    <source>
        <dbReference type="SAM" id="Phobius"/>
    </source>
</evidence>
<dbReference type="NCBIfam" id="TIGR01352">
    <property type="entry name" value="tonB_Cterm"/>
    <property type="match status" value="1"/>
</dbReference>
<feature type="compositionally biased region" description="Basic and acidic residues" evidence="5">
    <location>
        <begin position="113"/>
        <end position="180"/>
    </location>
</feature>
<feature type="transmembrane region" description="Helical" evidence="6">
    <location>
        <begin position="18"/>
        <end position="40"/>
    </location>
</feature>
<keyword evidence="3 6" id="KW-1133">Transmembrane helix</keyword>
<evidence type="ECO:0000313" key="8">
    <source>
        <dbReference type="Proteomes" id="UP001265700"/>
    </source>
</evidence>
<dbReference type="Proteomes" id="UP001265700">
    <property type="component" value="Unassembled WGS sequence"/>
</dbReference>
<dbReference type="EMBL" id="JAVDWU010000001">
    <property type="protein sequence ID" value="MDR7148474.1"/>
    <property type="molecule type" value="Genomic_DNA"/>
</dbReference>
<comment type="caution">
    <text evidence="7">The sequence shown here is derived from an EMBL/GenBank/DDBJ whole genome shotgun (WGS) entry which is preliminary data.</text>
</comment>
<feature type="compositionally biased region" description="Pro residues" evidence="5">
    <location>
        <begin position="67"/>
        <end position="100"/>
    </location>
</feature>
<feature type="compositionally biased region" description="Polar residues" evidence="5">
    <location>
        <begin position="207"/>
        <end position="219"/>
    </location>
</feature>
<evidence type="ECO:0000256" key="2">
    <source>
        <dbReference type="ARBA" id="ARBA00022692"/>
    </source>
</evidence>
<gene>
    <name evidence="7" type="ORF">J2W49_000402</name>
</gene>
<sequence>MQSTADHLDLAPPRAGRWLGPMGLALVVHALLIAALTWGVNWKHDDPTATFEAEIWSRLPQQAAPRAVPPPPEPKPEPEPAPPPEPSPAPAPPPPAPPAPNEAQIAVERAKKKAEAEKREREAAAKKAADAKKAEDAKKAVEAKAEAEKRAKADKERKEKQAKEEAAKREHARKQAEAQKEQAAAQERARQDQIRRMMGQAGASGGPQATGTAQQSSGPSPGYAGRVAATIKPNVLFTEPAPGNPRAEIEIRTLPDGTITSSRLVKSSGNKAWDDAALRAIERTGTLPRDTDGRVPSSLIIGLRPQD</sequence>
<keyword evidence="8" id="KW-1185">Reference proteome</keyword>
<reference evidence="7 8" key="1">
    <citation type="submission" date="2023-07" db="EMBL/GenBank/DDBJ databases">
        <title>Sorghum-associated microbial communities from plants grown in Nebraska, USA.</title>
        <authorList>
            <person name="Schachtman D."/>
        </authorList>
    </citation>
    <scope>NUCLEOTIDE SEQUENCE [LARGE SCALE GENOMIC DNA]</scope>
    <source>
        <strain evidence="7 8">4249</strain>
    </source>
</reference>
<dbReference type="Pfam" id="PF13103">
    <property type="entry name" value="TonB_2"/>
    <property type="match status" value="1"/>
</dbReference>
<dbReference type="Gene3D" id="3.30.1150.10">
    <property type="match status" value="1"/>
</dbReference>
<name>A0ABU1WGS5_9BURK</name>
<dbReference type="InterPro" id="IPR006260">
    <property type="entry name" value="TonB/TolA_C"/>
</dbReference>
<keyword evidence="2 6" id="KW-0812">Transmembrane</keyword>
<evidence type="ECO:0000256" key="1">
    <source>
        <dbReference type="ARBA" id="ARBA00004167"/>
    </source>
</evidence>
<dbReference type="InterPro" id="IPR014161">
    <property type="entry name" value="Tol-Pal_TolA"/>
</dbReference>
<dbReference type="SUPFAM" id="SSF74653">
    <property type="entry name" value="TolA/TonB C-terminal domain"/>
    <property type="match status" value="1"/>
</dbReference>
<comment type="subcellular location">
    <subcellularLocation>
        <location evidence="1">Membrane</location>
        <topology evidence="1">Single-pass membrane protein</topology>
    </subcellularLocation>
</comment>
<organism evidence="7 8">
    <name type="scientific">Hydrogenophaga palleronii</name>
    <dbReference type="NCBI Taxonomy" id="65655"/>
    <lineage>
        <taxon>Bacteria</taxon>
        <taxon>Pseudomonadati</taxon>
        <taxon>Pseudomonadota</taxon>
        <taxon>Betaproteobacteria</taxon>
        <taxon>Burkholderiales</taxon>
        <taxon>Comamonadaceae</taxon>
        <taxon>Hydrogenophaga</taxon>
    </lineage>
</organism>
<evidence type="ECO:0000313" key="7">
    <source>
        <dbReference type="EMBL" id="MDR7148474.1"/>
    </source>
</evidence>
<keyword evidence="4 6" id="KW-0472">Membrane</keyword>
<accession>A0ABU1WGS5</accession>
<proteinExistence type="predicted"/>
<dbReference type="NCBIfam" id="TIGR02794">
    <property type="entry name" value="tolA_full"/>
    <property type="match status" value="1"/>
</dbReference>
<dbReference type="RefSeq" id="WP_310311103.1">
    <property type="nucleotide sequence ID" value="NZ_JAVDWU010000001.1"/>
</dbReference>
<feature type="region of interest" description="Disordered" evidence="5">
    <location>
        <begin position="62"/>
        <end position="226"/>
    </location>
</feature>
<evidence type="ECO:0000256" key="4">
    <source>
        <dbReference type="ARBA" id="ARBA00023136"/>
    </source>
</evidence>
<evidence type="ECO:0000256" key="3">
    <source>
        <dbReference type="ARBA" id="ARBA00022989"/>
    </source>
</evidence>
<protein>
    <submittedName>
        <fullName evidence="7">Colicin import membrane protein</fullName>
    </submittedName>
</protein>